<proteinExistence type="inferred from homology"/>
<feature type="transmembrane region" description="Helical" evidence="7">
    <location>
        <begin position="576"/>
        <end position="595"/>
    </location>
</feature>
<dbReference type="InterPro" id="IPR036259">
    <property type="entry name" value="MFS_trans_sf"/>
</dbReference>
<dbReference type="PANTHER" id="PTHR11660:SF53">
    <property type="entry name" value="SOLUTE CARRIER FAMILY 40 MEMBER 3, CHLOROPLASTIC"/>
    <property type="match status" value="1"/>
</dbReference>
<keyword evidence="7" id="KW-0406">Ion transport</keyword>
<name>A0A0D6R5P3_ARACU</name>
<evidence type="ECO:0000256" key="6">
    <source>
        <dbReference type="ARBA" id="ARBA00023136"/>
    </source>
</evidence>
<keyword evidence="5 7" id="KW-1133">Transmembrane helix</keyword>
<reference evidence="8" key="1">
    <citation type="submission" date="2015-03" db="EMBL/GenBank/DDBJ databases">
        <title>A transcriptome of Araucaria cunninghamii, an australian fine timber species.</title>
        <authorList>
            <person name="Jing Yi C.J.Y."/>
            <person name="Yin San L.Y.S."/>
            <person name="Abdul Karim S.S."/>
            <person name="Wan Azmi N.N."/>
            <person name="Hercus R.R."/>
            <person name="Croft L.L."/>
        </authorList>
    </citation>
    <scope>NUCLEOTIDE SEQUENCE</scope>
    <source>
        <strain evidence="8">MI0301</strain>
        <tissue evidence="8">Leaf</tissue>
    </source>
</reference>
<feature type="transmembrane region" description="Helical" evidence="7">
    <location>
        <begin position="319"/>
        <end position="336"/>
    </location>
</feature>
<feature type="transmembrane region" description="Helical" evidence="7">
    <location>
        <begin position="342"/>
        <end position="363"/>
    </location>
</feature>
<comment type="function">
    <text evidence="7">May be involved in iron transport and iron homeostasis.</text>
</comment>
<accession>A0A0D6R5P3</accession>
<evidence type="ECO:0000313" key="8">
    <source>
        <dbReference type="EMBL" id="JAG98134.1"/>
    </source>
</evidence>
<feature type="transmembrane region" description="Helical" evidence="7">
    <location>
        <begin position="507"/>
        <end position="524"/>
    </location>
</feature>
<dbReference type="SUPFAM" id="SSF103473">
    <property type="entry name" value="MFS general substrate transporter"/>
    <property type="match status" value="1"/>
</dbReference>
<evidence type="ECO:0000256" key="7">
    <source>
        <dbReference type="RuleBase" id="RU365065"/>
    </source>
</evidence>
<evidence type="ECO:0000256" key="5">
    <source>
        <dbReference type="ARBA" id="ARBA00022989"/>
    </source>
</evidence>
<dbReference type="AlphaFoldDB" id="A0A0D6R5P3"/>
<dbReference type="CDD" id="cd17480">
    <property type="entry name" value="MFS_SLC40A1_like"/>
    <property type="match status" value="1"/>
</dbReference>
<feature type="transmembrane region" description="Helical" evidence="7">
    <location>
        <begin position="479"/>
        <end position="501"/>
    </location>
</feature>
<feature type="transmembrane region" description="Helical" evidence="7">
    <location>
        <begin position="446"/>
        <end position="467"/>
    </location>
</feature>
<keyword evidence="3 7" id="KW-0813">Transport</keyword>
<feature type="transmembrane region" description="Helical" evidence="7">
    <location>
        <begin position="228"/>
        <end position="251"/>
    </location>
</feature>
<dbReference type="GO" id="GO:0005381">
    <property type="term" value="F:iron ion transmembrane transporter activity"/>
    <property type="evidence" value="ECO:0007669"/>
    <property type="project" value="UniProtKB-UniRule"/>
</dbReference>
<dbReference type="Pfam" id="PF06963">
    <property type="entry name" value="FPN1"/>
    <property type="match status" value="1"/>
</dbReference>
<evidence type="ECO:0000256" key="4">
    <source>
        <dbReference type="ARBA" id="ARBA00022692"/>
    </source>
</evidence>
<comment type="subcellular location">
    <subcellularLocation>
        <location evidence="1 7">Membrane</location>
        <topology evidence="1 7">Multi-pass membrane protein</topology>
    </subcellularLocation>
</comment>
<feature type="transmembrane region" description="Helical" evidence="7">
    <location>
        <begin position="420"/>
        <end position="440"/>
    </location>
</feature>
<keyword evidence="6 7" id="KW-0472">Membrane</keyword>
<dbReference type="GO" id="GO:0016020">
    <property type="term" value="C:membrane"/>
    <property type="evidence" value="ECO:0007669"/>
    <property type="project" value="UniProtKB-SubCell"/>
</dbReference>
<sequence length="638" mass="68216">MGLDIPIQAHTASKSTVCLRRPLLSLRPPLLLSSRRRNIRLPPRSVSVGVGVSRFRLSSPSPLLLSIAFARLQNGAARCFLKDINVEFNHQDAEDELSKDGCPIACSCSVSILPTTAELADFQEVVEVSDEEEFLDSLLTTLPVQSEKEQDAMAATPAHPAGLYALYASFLAGNLVEQIWNFAWPAAVALLHPSLLPVAVLGFVAKLGIFAGGPLVGSLMDSFPRVLAFNLLSIVQTAAQLVSAGMIIYAFNRATPAASATSLLLQPWFIVLVIAGAIERLTGLASGVAFERDWVVLLAGRNRPIALARANAMLSRVDLLCEIAGASIFGILLSMFDPVRCLKLAAALMMCTLPVLILLVCLADKLSKGVLERPKHHSTSEKSYSTSELCQPRNLIQRGLDTIRCGWLQYKTQPVLPVSLAYVLLYFNAVLAPGGLMTSFLTHHGLSPSIIGAFSGMCAFMGVAATFMSASLVKKLGLLRAGAAGLVFQALLLGIAVALYWSGCISQQKSFIIFLFLIVLSRLGHMSYDIVGGQILQSAIPASQANLIGTTEVSMASLAELVMLGVAIIANDVSHFGFLALLSMAAVAGAAWIYCQWLSKPTKEQRHLFSFDPHFNSSLSSNQQSGIVAVISVPAATV</sequence>
<evidence type="ECO:0000256" key="3">
    <source>
        <dbReference type="ARBA" id="ARBA00022448"/>
    </source>
</evidence>
<feature type="transmembrane region" description="Helical" evidence="7">
    <location>
        <begin position="545"/>
        <end position="570"/>
    </location>
</feature>
<dbReference type="InterPro" id="IPR009716">
    <property type="entry name" value="Ferroportin-1"/>
</dbReference>
<dbReference type="EMBL" id="GCKF01028036">
    <property type="protein sequence ID" value="JAG98134.1"/>
    <property type="molecule type" value="Transcribed_RNA"/>
</dbReference>
<evidence type="ECO:0000256" key="1">
    <source>
        <dbReference type="ARBA" id="ARBA00004141"/>
    </source>
</evidence>
<keyword evidence="4 7" id="KW-0812">Transmembrane</keyword>
<dbReference type="Gene3D" id="1.20.1250.20">
    <property type="entry name" value="MFS general substrate transporter like domains"/>
    <property type="match status" value="1"/>
</dbReference>
<feature type="transmembrane region" description="Helical" evidence="7">
    <location>
        <begin position="195"/>
        <end position="216"/>
    </location>
</feature>
<protein>
    <recommendedName>
        <fullName evidence="7">Solute carrier family 40 member</fullName>
    </recommendedName>
</protein>
<dbReference type="PANTHER" id="PTHR11660">
    <property type="entry name" value="SOLUTE CARRIER FAMILY 40 MEMBER"/>
    <property type="match status" value="1"/>
</dbReference>
<comment type="similarity">
    <text evidence="2 7">Belongs to the ferroportin (FP) (TC 2.A.100) family. SLC40A subfamily.</text>
</comment>
<organism evidence="8">
    <name type="scientific">Araucaria cunninghamii</name>
    <name type="common">Hoop pine</name>
    <name type="synonym">Moreton Bay pine</name>
    <dbReference type="NCBI Taxonomy" id="56994"/>
    <lineage>
        <taxon>Eukaryota</taxon>
        <taxon>Viridiplantae</taxon>
        <taxon>Streptophyta</taxon>
        <taxon>Embryophyta</taxon>
        <taxon>Tracheophyta</taxon>
        <taxon>Spermatophyta</taxon>
        <taxon>Pinopsida</taxon>
        <taxon>Pinidae</taxon>
        <taxon>Conifers II</taxon>
        <taxon>Araucariales</taxon>
        <taxon>Araucariaceae</taxon>
        <taxon>Araucaria</taxon>
    </lineage>
</organism>
<evidence type="ECO:0000256" key="2">
    <source>
        <dbReference type="ARBA" id="ARBA00006279"/>
    </source>
</evidence>